<reference evidence="2 3" key="1">
    <citation type="submission" date="2023-08" db="EMBL/GenBank/DDBJ databases">
        <authorList>
            <person name="Folkvardsen B D."/>
            <person name="Norman A."/>
        </authorList>
    </citation>
    <scope>NUCLEOTIDE SEQUENCE [LARGE SCALE GENOMIC DNA]</scope>
    <source>
        <strain evidence="2 3">Mu0083</strain>
    </source>
</reference>
<gene>
    <name evidence="2" type="ORF">MU0083_002473</name>
</gene>
<sequence>MSEQNIALVRAGYQAFGTGDTETLMDLFDDDIEWLQPGDSALSGTYRGKTELMGFLMRLGEKSPVITPHRFLADGDTVIVLSEASIGDEHGHSAEVFTVRNGKTVRVQVYGDTAMMERQYGRKPAGAPVG</sequence>
<dbReference type="SUPFAM" id="SSF54427">
    <property type="entry name" value="NTF2-like"/>
    <property type="match status" value="1"/>
</dbReference>
<evidence type="ECO:0000313" key="2">
    <source>
        <dbReference type="EMBL" id="CAJ1500611.1"/>
    </source>
</evidence>
<dbReference type="PANTHER" id="PTHR41252:SF1">
    <property type="entry name" value="BLR2505 PROTEIN"/>
    <property type="match status" value="1"/>
</dbReference>
<dbReference type="Pfam" id="PF12680">
    <property type="entry name" value="SnoaL_2"/>
    <property type="match status" value="1"/>
</dbReference>
<evidence type="ECO:0000259" key="1">
    <source>
        <dbReference type="Pfam" id="PF12680"/>
    </source>
</evidence>
<protein>
    <submittedName>
        <fullName evidence="2">Nuclear transport factor 2 family protein</fullName>
    </submittedName>
</protein>
<name>A0ABM9LKG2_9MYCO</name>
<dbReference type="InterPro" id="IPR037401">
    <property type="entry name" value="SnoaL-like"/>
</dbReference>
<evidence type="ECO:0000313" key="3">
    <source>
        <dbReference type="Proteomes" id="UP001190336"/>
    </source>
</evidence>
<keyword evidence="3" id="KW-1185">Reference proteome</keyword>
<dbReference type="InterPro" id="IPR032710">
    <property type="entry name" value="NTF2-like_dom_sf"/>
</dbReference>
<proteinExistence type="predicted"/>
<dbReference type="PANTHER" id="PTHR41252">
    <property type="entry name" value="BLR2505 PROTEIN"/>
    <property type="match status" value="1"/>
</dbReference>
<organism evidence="2 3">
    <name type="scientific">[Mycobacterium] kokjensenii</name>
    <dbReference type="NCBI Taxonomy" id="3064287"/>
    <lineage>
        <taxon>Bacteria</taxon>
        <taxon>Bacillati</taxon>
        <taxon>Actinomycetota</taxon>
        <taxon>Actinomycetes</taxon>
        <taxon>Mycobacteriales</taxon>
        <taxon>Mycobacteriaceae</taxon>
        <taxon>Mycolicibacter</taxon>
    </lineage>
</organism>
<feature type="domain" description="SnoaL-like" evidence="1">
    <location>
        <begin position="9"/>
        <end position="106"/>
    </location>
</feature>
<accession>A0ABM9LKG2</accession>
<dbReference type="Proteomes" id="UP001190336">
    <property type="component" value="Chromosome"/>
</dbReference>
<dbReference type="EMBL" id="OY726394">
    <property type="protein sequence ID" value="CAJ1500611.1"/>
    <property type="molecule type" value="Genomic_DNA"/>
</dbReference>
<dbReference type="Gene3D" id="3.10.450.50">
    <property type="match status" value="1"/>
</dbReference>
<dbReference type="CDD" id="cd00531">
    <property type="entry name" value="NTF2_like"/>
    <property type="match status" value="1"/>
</dbReference>
<dbReference type="RefSeq" id="WP_308473249.1">
    <property type="nucleotide sequence ID" value="NZ_OY726394.1"/>
</dbReference>